<accession>A0ABS5HRZ5</accession>
<evidence type="ECO:0000313" key="4">
    <source>
        <dbReference type="Proteomes" id="UP001195941"/>
    </source>
</evidence>
<dbReference type="EMBL" id="JADMKU010000009">
    <property type="protein sequence ID" value="MBR9651689.1"/>
    <property type="molecule type" value="Genomic_DNA"/>
</dbReference>
<keyword evidence="4" id="KW-1185">Reference proteome</keyword>
<evidence type="ECO:0000256" key="1">
    <source>
        <dbReference type="SAM" id="SignalP"/>
    </source>
</evidence>
<feature type="domain" description="Flp pilus assembly protein RcpC/CpaB" evidence="2">
    <location>
        <begin position="115"/>
        <end position="224"/>
    </location>
</feature>
<organism evidence="3 4">
    <name type="scientific">Thalassovita aquimarina</name>
    <dbReference type="NCBI Taxonomy" id="2785917"/>
    <lineage>
        <taxon>Bacteria</taxon>
        <taxon>Pseudomonadati</taxon>
        <taxon>Pseudomonadota</taxon>
        <taxon>Alphaproteobacteria</taxon>
        <taxon>Rhodobacterales</taxon>
        <taxon>Roseobacteraceae</taxon>
        <taxon>Thalassovita</taxon>
    </lineage>
</organism>
<keyword evidence="1" id="KW-0732">Signal</keyword>
<evidence type="ECO:0000259" key="2">
    <source>
        <dbReference type="Pfam" id="PF16976"/>
    </source>
</evidence>
<gene>
    <name evidence="3" type="primary">cpaB</name>
    <name evidence="3" type="ORF">IT775_11210</name>
</gene>
<comment type="caution">
    <text evidence="3">The sequence shown here is derived from an EMBL/GenBank/DDBJ whole genome shotgun (WGS) entry which is preliminary data.</text>
</comment>
<dbReference type="NCBIfam" id="TIGR03177">
    <property type="entry name" value="pilus_cpaB"/>
    <property type="match status" value="1"/>
</dbReference>
<dbReference type="RefSeq" id="WP_212701213.1">
    <property type="nucleotide sequence ID" value="NZ_JADMKU010000009.1"/>
</dbReference>
<name>A0ABS5HRZ5_9RHOB</name>
<sequence>MLRSLIIVFALVCGGTAAILVKTVAPAGISSANAEGATPLVEILVAAGEVTEGTETKTENLTWAKWPETALSESYLVRTGTKGELKQYAGMIMRHTYGPGQPIRKESLSDSREGYLSALLTSGMRAVAIEVSAAQTAGGFILPNNRVDILLTTECNFGIACKHAMKTETILQNVRVLAIDQSGSQPNADSTVIIGKTATLELTPEDAETIVAAEASGSISLLLRSVDDNEVKEIAQAEPVFEPPVAVQEQQPRTVKVNRGGVSEIVVLN</sequence>
<evidence type="ECO:0000313" key="3">
    <source>
        <dbReference type="EMBL" id="MBR9651689.1"/>
    </source>
</evidence>
<dbReference type="Pfam" id="PF16976">
    <property type="entry name" value="RcpC"/>
    <property type="match status" value="1"/>
</dbReference>
<dbReference type="InterPro" id="IPR017592">
    <property type="entry name" value="Pilus_assmbl_Flp-typ_CpaB"/>
</dbReference>
<reference evidence="3 4" key="1">
    <citation type="journal article" date="2021" name="Arch. Microbiol.">
        <title>Thalassobius aquimarinus sp. nov., isolated from the Sea of Japan seashore.</title>
        <authorList>
            <person name="Kurilenko V.V."/>
            <person name="Romanenko L.A."/>
            <person name="Chernysheva N.Y."/>
            <person name="Velansky P.V."/>
            <person name="Tekutyeva L.A."/>
            <person name="Isaeva M.P."/>
            <person name="Mikhailov V.V."/>
        </authorList>
    </citation>
    <scope>NUCLEOTIDE SEQUENCE [LARGE SCALE GENOMIC DNA]</scope>
    <source>
        <strain evidence="3 4">KMM 8518</strain>
    </source>
</reference>
<dbReference type="InterPro" id="IPR031571">
    <property type="entry name" value="RcpC_dom"/>
</dbReference>
<feature type="chain" id="PRO_5046976645" evidence="1">
    <location>
        <begin position="18"/>
        <end position="269"/>
    </location>
</feature>
<proteinExistence type="predicted"/>
<dbReference type="Proteomes" id="UP001195941">
    <property type="component" value="Unassembled WGS sequence"/>
</dbReference>
<dbReference type="CDD" id="cd11614">
    <property type="entry name" value="SAF_CpaB_FlgA_like"/>
    <property type="match status" value="1"/>
</dbReference>
<feature type="signal peptide" evidence="1">
    <location>
        <begin position="1"/>
        <end position="17"/>
    </location>
</feature>
<protein>
    <submittedName>
        <fullName evidence="3">Flp pilus assembly protein CpaB</fullName>
    </submittedName>
</protein>